<proteinExistence type="predicted"/>
<name>A0ABV7LNR7_9GAMM</name>
<dbReference type="CDD" id="cd09731">
    <property type="entry name" value="Cse2_I-E"/>
    <property type="match status" value="1"/>
</dbReference>
<dbReference type="Pfam" id="PF09485">
    <property type="entry name" value="CRISPR_Cse2"/>
    <property type="match status" value="1"/>
</dbReference>
<dbReference type="Proteomes" id="UP001595579">
    <property type="component" value="Unassembled WGS sequence"/>
</dbReference>
<dbReference type="Gene3D" id="1.10.520.40">
    <property type="entry name" value="CRISPR-associated protein Cse2"/>
    <property type="match status" value="1"/>
</dbReference>
<dbReference type="InterPro" id="IPR013382">
    <property type="entry name" value="CRISPR-assoc_prot_Cse2"/>
</dbReference>
<dbReference type="EMBL" id="JBHRUG010000019">
    <property type="protein sequence ID" value="MFC3284068.1"/>
    <property type="molecule type" value="Genomic_DNA"/>
</dbReference>
<keyword evidence="2" id="KW-1185">Reference proteome</keyword>
<comment type="caution">
    <text evidence="1">The sequence shown here is derived from an EMBL/GenBank/DDBJ whole genome shotgun (WGS) entry which is preliminary data.</text>
</comment>
<accession>A0ABV7LNR7</accession>
<dbReference type="RefSeq" id="WP_386773671.1">
    <property type="nucleotide sequence ID" value="NZ_JBHRUG010000019.1"/>
</dbReference>
<dbReference type="InterPro" id="IPR038287">
    <property type="entry name" value="Cse2_sf"/>
</dbReference>
<protein>
    <submittedName>
        <fullName evidence="1">Type I-E CRISPR-associated protein Cse2/CasB</fullName>
    </submittedName>
</protein>
<reference evidence="2" key="1">
    <citation type="journal article" date="2019" name="Int. J. Syst. Evol. Microbiol.">
        <title>The Global Catalogue of Microorganisms (GCM) 10K type strain sequencing project: providing services to taxonomists for standard genome sequencing and annotation.</title>
        <authorList>
            <consortium name="The Broad Institute Genomics Platform"/>
            <consortium name="The Broad Institute Genome Sequencing Center for Infectious Disease"/>
            <person name="Wu L."/>
            <person name="Ma J."/>
        </authorList>
    </citation>
    <scope>NUCLEOTIDE SEQUENCE [LARGE SCALE GENOMIC DNA]</scope>
    <source>
        <strain evidence="2">CECT 7698</strain>
    </source>
</reference>
<dbReference type="NCBIfam" id="TIGR02548">
    <property type="entry name" value="casB_cse2"/>
    <property type="match status" value="1"/>
</dbReference>
<evidence type="ECO:0000313" key="1">
    <source>
        <dbReference type="EMBL" id="MFC3284068.1"/>
    </source>
</evidence>
<sequence length="217" mass="24852">MREIVAPDVADKTLPITERLLAITFDEAFAVRRWWQRLTLNPEELKAFTKQPPWPRGARAALRRCDSPESAMLTEAFRLLWQQLPQQESSEGQRDVRLQVWSCIALVLAEVREEKSGITLGSQLGKQKKETGKPCMSELRFQQLVSCHSPEELMQRLRRALALIDKQGVSVVHLADNIALWWGEYQGRLAASPSKRLGFQWANDYFGALTAYQRDTD</sequence>
<evidence type="ECO:0000313" key="2">
    <source>
        <dbReference type="Proteomes" id="UP001595579"/>
    </source>
</evidence>
<gene>
    <name evidence="1" type="primary">casB</name>
    <name evidence="1" type="synonym">cse2</name>
    <name evidence="1" type="ORF">ACFOEV_10660</name>
</gene>
<organism evidence="1 2">
    <name type="scientific">Litchfieldella rifensis</name>
    <dbReference type="NCBI Taxonomy" id="762643"/>
    <lineage>
        <taxon>Bacteria</taxon>
        <taxon>Pseudomonadati</taxon>
        <taxon>Pseudomonadota</taxon>
        <taxon>Gammaproteobacteria</taxon>
        <taxon>Oceanospirillales</taxon>
        <taxon>Halomonadaceae</taxon>
        <taxon>Litchfieldella</taxon>
    </lineage>
</organism>